<proteinExistence type="inferred from homology"/>
<keyword evidence="20" id="KW-1185">Reference proteome</keyword>
<evidence type="ECO:0000313" key="20">
    <source>
        <dbReference type="Proteomes" id="UP001147752"/>
    </source>
</evidence>
<evidence type="ECO:0000256" key="8">
    <source>
        <dbReference type="ARBA" id="ARBA00022729"/>
    </source>
</evidence>
<dbReference type="GO" id="GO:0005975">
    <property type="term" value="P:carbohydrate metabolic process"/>
    <property type="evidence" value="ECO:0007669"/>
    <property type="project" value="InterPro"/>
</dbReference>
<feature type="domain" description="GH16" evidence="18">
    <location>
        <begin position="15"/>
        <end position="236"/>
    </location>
</feature>
<keyword evidence="7" id="KW-0808">Transferase</keyword>
<feature type="compositionally biased region" description="Low complexity" evidence="16">
    <location>
        <begin position="273"/>
        <end position="294"/>
    </location>
</feature>
<keyword evidence="14" id="KW-0961">Cell wall biogenesis/degradation</keyword>
<keyword evidence="6" id="KW-0328">Glycosyltransferase</keyword>
<evidence type="ECO:0000256" key="10">
    <source>
        <dbReference type="ARBA" id="ARBA00023136"/>
    </source>
</evidence>
<evidence type="ECO:0000256" key="9">
    <source>
        <dbReference type="ARBA" id="ARBA00022801"/>
    </source>
</evidence>
<keyword evidence="13" id="KW-0326">Glycosidase</keyword>
<feature type="chain" id="PRO_5040718878" description="chitinase" evidence="17">
    <location>
        <begin position="20"/>
        <end position="390"/>
    </location>
</feature>
<feature type="compositionally biased region" description="Low complexity" evidence="16">
    <location>
        <begin position="337"/>
        <end position="356"/>
    </location>
</feature>
<protein>
    <recommendedName>
        <fullName evidence="3">chitinase</fullName>
        <ecNumber evidence="3">3.2.1.14</ecNumber>
    </recommendedName>
</protein>
<accession>A0A9W9S429</accession>
<evidence type="ECO:0000256" key="12">
    <source>
        <dbReference type="ARBA" id="ARBA00023288"/>
    </source>
</evidence>
<keyword evidence="8 17" id="KW-0732">Signal</keyword>
<keyword evidence="4" id="KW-1003">Cell membrane</keyword>
<dbReference type="GO" id="GO:0016757">
    <property type="term" value="F:glycosyltransferase activity"/>
    <property type="evidence" value="ECO:0007669"/>
    <property type="project" value="UniProtKB-KW"/>
</dbReference>
<evidence type="ECO:0000256" key="11">
    <source>
        <dbReference type="ARBA" id="ARBA00023180"/>
    </source>
</evidence>
<dbReference type="Proteomes" id="UP001147752">
    <property type="component" value="Unassembled WGS sequence"/>
</dbReference>
<feature type="region of interest" description="Disordered" evidence="16">
    <location>
        <begin position="317"/>
        <end position="356"/>
    </location>
</feature>
<dbReference type="GO" id="GO:0098552">
    <property type="term" value="C:side of membrane"/>
    <property type="evidence" value="ECO:0007669"/>
    <property type="project" value="UniProtKB-KW"/>
</dbReference>
<feature type="region of interest" description="Disordered" evidence="16">
    <location>
        <begin position="270"/>
        <end position="295"/>
    </location>
</feature>
<evidence type="ECO:0000256" key="4">
    <source>
        <dbReference type="ARBA" id="ARBA00022475"/>
    </source>
</evidence>
<dbReference type="AlphaFoldDB" id="A0A9W9S429"/>
<organism evidence="19 20">
    <name type="scientific">Penicillium concentricum</name>
    <dbReference type="NCBI Taxonomy" id="293559"/>
    <lineage>
        <taxon>Eukaryota</taxon>
        <taxon>Fungi</taxon>
        <taxon>Dikarya</taxon>
        <taxon>Ascomycota</taxon>
        <taxon>Pezizomycotina</taxon>
        <taxon>Eurotiomycetes</taxon>
        <taxon>Eurotiomycetidae</taxon>
        <taxon>Eurotiales</taxon>
        <taxon>Aspergillaceae</taxon>
        <taxon>Penicillium</taxon>
    </lineage>
</organism>
<dbReference type="PROSITE" id="PS51762">
    <property type="entry name" value="GH16_2"/>
    <property type="match status" value="1"/>
</dbReference>
<feature type="compositionally biased region" description="Polar residues" evidence="16">
    <location>
        <begin position="317"/>
        <end position="335"/>
    </location>
</feature>
<dbReference type="Pfam" id="PF00722">
    <property type="entry name" value="Glyco_hydro_16"/>
    <property type="match status" value="1"/>
</dbReference>
<keyword evidence="11" id="KW-0325">Glycoprotein</keyword>
<comment type="caution">
    <text evidence="19">The sequence shown here is derived from an EMBL/GenBank/DDBJ whole genome shotgun (WGS) entry which is preliminary data.</text>
</comment>
<dbReference type="GeneID" id="81460565"/>
<dbReference type="Gene3D" id="2.60.120.200">
    <property type="match status" value="1"/>
</dbReference>
<reference evidence="19" key="2">
    <citation type="journal article" date="2023" name="IMA Fungus">
        <title>Comparative genomic study of the Penicillium genus elucidates a diverse pangenome and 15 lateral gene transfer events.</title>
        <authorList>
            <person name="Petersen C."/>
            <person name="Sorensen T."/>
            <person name="Nielsen M.R."/>
            <person name="Sondergaard T.E."/>
            <person name="Sorensen J.L."/>
            <person name="Fitzpatrick D.A."/>
            <person name="Frisvad J.C."/>
            <person name="Nielsen K.L."/>
        </authorList>
    </citation>
    <scope>NUCLEOTIDE SEQUENCE</scope>
    <source>
        <strain evidence="19">IBT 3081</strain>
    </source>
</reference>
<dbReference type="InterPro" id="IPR013320">
    <property type="entry name" value="ConA-like_dom_sf"/>
</dbReference>
<dbReference type="OrthoDB" id="4781at2759"/>
<evidence type="ECO:0000313" key="19">
    <source>
        <dbReference type="EMBL" id="KAJ5371646.1"/>
    </source>
</evidence>
<dbReference type="EMBL" id="JAPZBT010000002">
    <property type="protein sequence ID" value="KAJ5371646.1"/>
    <property type="molecule type" value="Genomic_DNA"/>
</dbReference>
<evidence type="ECO:0000256" key="1">
    <source>
        <dbReference type="ARBA" id="ARBA00000822"/>
    </source>
</evidence>
<keyword evidence="12" id="KW-0449">Lipoprotein</keyword>
<dbReference type="RefSeq" id="XP_056577632.1">
    <property type="nucleotide sequence ID" value="XM_056721382.1"/>
</dbReference>
<evidence type="ECO:0000256" key="3">
    <source>
        <dbReference type="ARBA" id="ARBA00012729"/>
    </source>
</evidence>
<dbReference type="SUPFAM" id="SSF49899">
    <property type="entry name" value="Concanavalin A-like lectins/glucanases"/>
    <property type="match status" value="1"/>
</dbReference>
<comment type="subcellular location">
    <subcellularLocation>
        <location evidence="2">Cell membrane</location>
        <topology evidence="2">Lipid-anchor</topology>
        <topology evidence="2">GPI-anchor</topology>
    </subcellularLocation>
</comment>
<evidence type="ECO:0000256" key="7">
    <source>
        <dbReference type="ARBA" id="ARBA00022679"/>
    </source>
</evidence>
<dbReference type="GO" id="GO:0009277">
    <property type="term" value="C:fungal-type cell wall"/>
    <property type="evidence" value="ECO:0007669"/>
    <property type="project" value="TreeGrafter"/>
</dbReference>
<evidence type="ECO:0000256" key="6">
    <source>
        <dbReference type="ARBA" id="ARBA00022676"/>
    </source>
</evidence>
<gene>
    <name evidence="19" type="ORF">N7517_003652</name>
</gene>
<evidence type="ECO:0000256" key="15">
    <source>
        <dbReference type="ARBA" id="ARBA00038074"/>
    </source>
</evidence>
<dbReference type="PANTHER" id="PTHR10963">
    <property type="entry name" value="GLYCOSYL HYDROLASE-RELATED"/>
    <property type="match status" value="1"/>
</dbReference>
<name>A0A9W9S429_9EURO</name>
<dbReference type="GO" id="GO:0008843">
    <property type="term" value="F:endochitinase activity"/>
    <property type="evidence" value="ECO:0007669"/>
    <property type="project" value="UniProtKB-EC"/>
</dbReference>
<dbReference type="InterPro" id="IPR050546">
    <property type="entry name" value="Glycosyl_Hydrlase_16"/>
</dbReference>
<feature type="signal peptide" evidence="17">
    <location>
        <begin position="1"/>
        <end position="19"/>
    </location>
</feature>
<dbReference type="GO" id="GO:0031505">
    <property type="term" value="P:fungal-type cell wall organization"/>
    <property type="evidence" value="ECO:0007669"/>
    <property type="project" value="TreeGrafter"/>
</dbReference>
<dbReference type="CDD" id="cd02183">
    <property type="entry name" value="GH16_fungal_CRH1_transglycosylase"/>
    <property type="match status" value="1"/>
</dbReference>
<dbReference type="EC" id="3.2.1.14" evidence="3"/>
<evidence type="ECO:0000256" key="17">
    <source>
        <dbReference type="SAM" id="SignalP"/>
    </source>
</evidence>
<reference evidence="19" key="1">
    <citation type="submission" date="2022-12" db="EMBL/GenBank/DDBJ databases">
        <authorList>
            <person name="Petersen C."/>
        </authorList>
    </citation>
    <scope>NUCLEOTIDE SEQUENCE</scope>
    <source>
        <strain evidence="19">IBT 3081</strain>
    </source>
</reference>
<keyword evidence="10" id="KW-0472">Membrane</keyword>
<evidence type="ECO:0000256" key="14">
    <source>
        <dbReference type="ARBA" id="ARBA00023316"/>
    </source>
</evidence>
<evidence type="ECO:0000259" key="18">
    <source>
        <dbReference type="PROSITE" id="PS51762"/>
    </source>
</evidence>
<evidence type="ECO:0000256" key="2">
    <source>
        <dbReference type="ARBA" id="ARBA00004609"/>
    </source>
</evidence>
<dbReference type="InterPro" id="IPR000757">
    <property type="entry name" value="Beta-glucanase-like"/>
</dbReference>
<evidence type="ECO:0000256" key="16">
    <source>
        <dbReference type="SAM" id="MobiDB-lite"/>
    </source>
</evidence>
<sequence length="390" mass="41524">MKCHLLFAALAATIPLVFALKAPDCNAFQKTCPSNKGNTEGHIIYDLAQNSALNDWTTSGGEVVTGPDGAEFTIRKQGDAPTIVTDYYIFYGEVSVEIKASPGTGIISSVYMLSDSNDEIDWEALGGSTNKIQTNYYGKGDNSEDYSRWTWQPLMTPQEVFHKYTWIWAKDKISWAIDGAVIRTVDYADAKGGTRFPQTPMRVRIGIWAGDDPSKTDPSKLKGTIEWAGGDTDYSNGPFTMYVKSVEIVNHTPAESYVYSDKSGSSDSIEIHSAVSSDEASSSTRSGTSRTTDTAISTSSFTGLCSSISSSTFAGATTNSSSPISTLPMTSSAEPKSTVLSSNSTSTANSTSNSSTGAIASATSFNSASGLGLGYLALLTPIVGFIQMWT</sequence>
<dbReference type="PANTHER" id="PTHR10963:SF27">
    <property type="entry name" value="GLYCOSIDASE-RELATED"/>
    <property type="match status" value="1"/>
</dbReference>
<keyword evidence="9" id="KW-0378">Hydrolase</keyword>
<dbReference type="GO" id="GO:0005886">
    <property type="term" value="C:plasma membrane"/>
    <property type="evidence" value="ECO:0007669"/>
    <property type="project" value="UniProtKB-SubCell"/>
</dbReference>
<evidence type="ECO:0000256" key="13">
    <source>
        <dbReference type="ARBA" id="ARBA00023295"/>
    </source>
</evidence>
<comment type="similarity">
    <text evidence="15">Belongs to the glycosyl hydrolase 16 family. CRH1 subfamily.</text>
</comment>
<comment type="catalytic activity">
    <reaction evidence="1">
        <text>Random endo-hydrolysis of N-acetyl-beta-D-glucosaminide (1-&gt;4)-beta-linkages in chitin and chitodextrins.</text>
        <dbReference type="EC" id="3.2.1.14"/>
    </reaction>
</comment>
<evidence type="ECO:0000256" key="5">
    <source>
        <dbReference type="ARBA" id="ARBA00022622"/>
    </source>
</evidence>
<keyword evidence="5" id="KW-0336">GPI-anchor</keyword>